<evidence type="ECO:0000313" key="9">
    <source>
        <dbReference type="Proteomes" id="UP000515955"/>
    </source>
</evidence>
<feature type="binding site" evidence="6">
    <location>
        <position position="49"/>
    </location>
    <ligand>
        <name>Zn(2+)</name>
        <dbReference type="ChEBI" id="CHEBI:29105"/>
    </ligand>
</feature>
<gene>
    <name evidence="6 8" type="primary">msrB</name>
    <name evidence="8" type="ORF">H9L12_11745</name>
</gene>
<keyword evidence="2 6" id="KW-0479">Metal-binding</keyword>
<dbReference type="InterPro" id="IPR002579">
    <property type="entry name" value="Met_Sox_Rdtase_MsrB_dom"/>
</dbReference>
<sequence>MADKRSDAEWQARLTPEQFRILRQAGTEPPGSGALLHNKEKGRYRCAACGADLFDSATKYDSGSGWPSFTAPASEAAVEEKQDHSHGMERTEVRCARCEGHLGHVFPDGPGPDGLRYCINSASLAFDARQDDEAAKDNDQR</sequence>
<protein>
    <recommendedName>
        <fullName evidence="6">Peptide methionine sulfoxide reductase MsrB</fullName>
        <ecNumber evidence="6">1.8.4.12</ecNumber>
    </recommendedName>
    <alternativeName>
        <fullName evidence="6">Peptide-methionine (R)-S-oxide reductase</fullName>
    </alternativeName>
</protein>
<dbReference type="Pfam" id="PF01641">
    <property type="entry name" value="SelR"/>
    <property type="match status" value="1"/>
</dbReference>
<keyword evidence="3 6" id="KW-0862">Zinc</keyword>
<evidence type="ECO:0000256" key="4">
    <source>
        <dbReference type="ARBA" id="ARBA00023002"/>
    </source>
</evidence>
<keyword evidence="4 6" id="KW-0560">Oxidoreductase</keyword>
<dbReference type="EMBL" id="CP060717">
    <property type="protein sequence ID" value="QNN64885.1"/>
    <property type="molecule type" value="Genomic_DNA"/>
</dbReference>
<dbReference type="PANTHER" id="PTHR10173:SF52">
    <property type="entry name" value="METHIONINE-R-SULFOXIDE REDUCTASE B1"/>
    <property type="match status" value="1"/>
</dbReference>
<evidence type="ECO:0000259" key="7">
    <source>
        <dbReference type="PROSITE" id="PS51790"/>
    </source>
</evidence>
<evidence type="ECO:0000256" key="5">
    <source>
        <dbReference type="ARBA" id="ARBA00048488"/>
    </source>
</evidence>
<accession>A0A7G9SAL0</accession>
<feature type="binding site" evidence="6">
    <location>
        <position position="98"/>
    </location>
    <ligand>
        <name>Zn(2+)</name>
        <dbReference type="ChEBI" id="CHEBI:29105"/>
    </ligand>
</feature>
<dbReference type="FunFam" id="2.170.150.20:FF:000001">
    <property type="entry name" value="Peptide methionine sulfoxide reductase MsrB"/>
    <property type="match status" value="1"/>
</dbReference>
<feature type="domain" description="MsrB" evidence="7">
    <location>
        <begin position="7"/>
        <end position="129"/>
    </location>
</feature>
<evidence type="ECO:0000256" key="2">
    <source>
        <dbReference type="ARBA" id="ARBA00022723"/>
    </source>
</evidence>
<dbReference type="SUPFAM" id="SSF51316">
    <property type="entry name" value="Mss4-like"/>
    <property type="match status" value="1"/>
</dbReference>
<evidence type="ECO:0000256" key="3">
    <source>
        <dbReference type="ARBA" id="ARBA00022833"/>
    </source>
</evidence>
<dbReference type="GO" id="GO:0033743">
    <property type="term" value="F:peptide-methionine (R)-S-oxide reductase activity"/>
    <property type="evidence" value="ECO:0007669"/>
    <property type="project" value="UniProtKB-UniRule"/>
</dbReference>
<dbReference type="PANTHER" id="PTHR10173">
    <property type="entry name" value="METHIONINE SULFOXIDE REDUCTASE"/>
    <property type="match status" value="1"/>
</dbReference>
<dbReference type="KEGG" id="srhi:H9L12_11745"/>
<dbReference type="RefSeq" id="WP_187541884.1">
    <property type="nucleotide sequence ID" value="NZ_CP060717.1"/>
</dbReference>
<dbReference type="AlphaFoldDB" id="A0A7G9SAL0"/>
<dbReference type="PROSITE" id="PS51790">
    <property type="entry name" value="MSRB"/>
    <property type="match status" value="1"/>
</dbReference>
<feature type="active site" description="Nucleophile" evidence="6">
    <location>
        <position position="118"/>
    </location>
</feature>
<organism evidence="8 9">
    <name type="scientific">Sphingomonas rhizophila</name>
    <dbReference type="NCBI Taxonomy" id="2071607"/>
    <lineage>
        <taxon>Bacteria</taxon>
        <taxon>Pseudomonadati</taxon>
        <taxon>Pseudomonadota</taxon>
        <taxon>Alphaproteobacteria</taxon>
        <taxon>Sphingomonadales</taxon>
        <taxon>Sphingomonadaceae</taxon>
        <taxon>Sphingomonas</taxon>
    </lineage>
</organism>
<dbReference type="GO" id="GO:0008270">
    <property type="term" value="F:zinc ion binding"/>
    <property type="evidence" value="ECO:0007669"/>
    <property type="project" value="UniProtKB-UniRule"/>
</dbReference>
<dbReference type="HAMAP" id="MF_01400">
    <property type="entry name" value="MsrB"/>
    <property type="match status" value="1"/>
</dbReference>
<reference evidence="8 9" key="1">
    <citation type="submission" date="2020-08" db="EMBL/GenBank/DDBJ databases">
        <title>Genome sequence of Sphingomonas rhizophila KACC 19189T.</title>
        <authorList>
            <person name="Hyun D.-W."/>
            <person name="Bae J.-W."/>
        </authorList>
    </citation>
    <scope>NUCLEOTIDE SEQUENCE [LARGE SCALE GENOMIC DNA]</scope>
    <source>
        <strain evidence="8 9">KACC 19189</strain>
    </source>
</reference>
<dbReference type="InterPro" id="IPR011057">
    <property type="entry name" value="Mss4-like_sf"/>
</dbReference>
<comment type="similarity">
    <text evidence="1 6">Belongs to the MsrB Met sulfoxide reductase family.</text>
</comment>
<dbReference type="InterPro" id="IPR028427">
    <property type="entry name" value="Met_Sox_Rdtase_MsrB"/>
</dbReference>
<evidence type="ECO:0000256" key="6">
    <source>
        <dbReference type="HAMAP-Rule" id="MF_01400"/>
    </source>
</evidence>
<dbReference type="GO" id="GO:0030091">
    <property type="term" value="P:protein repair"/>
    <property type="evidence" value="ECO:0007669"/>
    <property type="project" value="InterPro"/>
</dbReference>
<name>A0A7G9SAL0_9SPHN</name>
<dbReference type="NCBIfam" id="TIGR00357">
    <property type="entry name" value="peptide-methionine (R)-S-oxide reductase MsrB"/>
    <property type="match status" value="1"/>
</dbReference>
<feature type="binding site" evidence="6">
    <location>
        <position position="95"/>
    </location>
    <ligand>
        <name>Zn(2+)</name>
        <dbReference type="ChEBI" id="CHEBI:29105"/>
    </ligand>
</feature>
<feature type="binding site" evidence="6">
    <location>
        <position position="46"/>
    </location>
    <ligand>
        <name>Zn(2+)</name>
        <dbReference type="ChEBI" id="CHEBI:29105"/>
    </ligand>
</feature>
<dbReference type="GO" id="GO:0006979">
    <property type="term" value="P:response to oxidative stress"/>
    <property type="evidence" value="ECO:0007669"/>
    <property type="project" value="InterPro"/>
</dbReference>
<dbReference type="Proteomes" id="UP000515955">
    <property type="component" value="Chromosome"/>
</dbReference>
<dbReference type="Gene3D" id="2.170.150.20">
    <property type="entry name" value="Peptide methionine sulfoxide reductase"/>
    <property type="match status" value="1"/>
</dbReference>
<dbReference type="GO" id="GO:0005737">
    <property type="term" value="C:cytoplasm"/>
    <property type="evidence" value="ECO:0007669"/>
    <property type="project" value="TreeGrafter"/>
</dbReference>
<evidence type="ECO:0000256" key="1">
    <source>
        <dbReference type="ARBA" id="ARBA00007174"/>
    </source>
</evidence>
<proteinExistence type="inferred from homology"/>
<dbReference type="EC" id="1.8.4.12" evidence="6"/>
<evidence type="ECO:0000313" key="8">
    <source>
        <dbReference type="EMBL" id="QNN64885.1"/>
    </source>
</evidence>
<keyword evidence="9" id="KW-1185">Reference proteome</keyword>
<comment type="catalytic activity">
    <reaction evidence="5 6">
        <text>L-methionyl-[protein] + [thioredoxin]-disulfide + H2O = L-methionyl-(R)-S-oxide-[protein] + [thioredoxin]-dithiol</text>
        <dbReference type="Rhea" id="RHEA:24164"/>
        <dbReference type="Rhea" id="RHEA-COMP:10698"/>
        <dbReference type="Rhea" id="RHEA-COMP:10700"/>
        <dbReference type="Rhea" id="RHEA-COMP:12313"/>
        <dbReference type="Rhea" id="RHEA-COMP:12314"/>
        <dbReference type="ChEBI" id="CHEBI:15377"/>
        <dbReference type="ChEBI" id="CHEBI:16044"/>
        <dbReference type="ChEBI" id="CHEBI:29950"/>
        <dbReference type="ChEBI" id="CHEBI:45764"/>
        <dbReference type="ChEBI" id="CHEBI:50058"/>
        <dbReference type="EC" id="1.8.4.12"/>
    </reaction>
</comment>
<comment type="cofactor">
    <cofactor evidence="6">
        <name>Zn(2+)</name>
        <dbReference type="ChEBI" id="CHEBI:29105"/>
    </cofactor>
    <text evidence="6">Binds 1 zinc ion per subunit. The zinc ion is important for the structural integrity of the protein.</text>
</comment>